<dbReference type="AlphaFoldDB" id="S3D9S0"/>
<sequence length="340" mass="37317">MSGLFGSSSTSQANTLGDLSKDVALTQPPQDSISDLCFSPVSNHLALTSWDNKVRIYEINASGGSEGKALYEHEGPSLSCHWSPDGKNVVSAGADKAARLMDLGSGNTTVATQVAVHDQPIRCVRYFTHESANAPMIVTGSWDKTIKYWDLRASTPVGTIQCQERVYTMDVQKNLLVVGTADRYINIVNLSDPSKIYKTLQSPLKWQTRVVSCFPDATGFAVGSIEGRCAIQYVEEKDSSSNFSFKCHRDPPQNNMTNVYSVNAISYHPIHGTFSTAGSDGTFHFWDGIAKHRLKGYPTTGGTYDWSKGYASNTPQYPNKVMMHPVNGEECKPRPSVKKR</sequence>
<dbReference type="STRING" id="1116229.S3D9S0"/>
<reference evidence="5 6" key="1">
    <citation type="journal article" date="2013" name="BMC Genomics">
        <title>Genomics-driven discovery of the pneumocandin biosynthetic gene cluster in the fungus Glarea lozoyensis.</title>
        <authorList>
            <person name="Chen L."/>
            <person name="Yue Q."/>
            <person name="Zhang X."/>
            <person name="Xiang M."/>
            <person name="Wang C."/>
            <person name="Li S."/>
            <person name="Che Y."/>
            <person name="Ortiz-Lopez F.J."/>
            <person name="Bills G.F."/>
            <person name="Liu X."/>
            <person name="An Z."/>
        </authorList>
    </citation>
    <scope>NUCLEOTIDE SEQUENCE [LARGE SCALE GENOMIC DNA]</scope>
    <source>
        <strain evidence="6">ATCC 20868 / MF5171</strain>
    </source>
</reference>
<evidence type="ECO:0000256" key="3">
    <source>
        <dbReference type="ARBA" id="ARBA00022737"/>
    </source>
</evidence>
<dbReference type="FunFam" id="2.130.10.10:FF:000190">
    <property type="entry name" value="Nuclear pore complex subunit"/>
    <property type="match status" value="1"/>
</dbReference>
<dbReference type="HOGENOM" id="CLU_038526_1_0_1"/>
<dbReference type="InterPro" id="IPR001680">
    <property type="entry name" value="WD40_rpt"/>
</dbReference>
<feature type="repeat" description="WD" evidence="4">
    <location>
        <begin position="70"/>
        <end position="111"/>
    </location>
</feature>
<dbReference type="SMART" id="SM00320">
    <property type="entry name" value="WD40"/>
    <property type="match status" value="5"/>
</dbReference>
<dbReference type="OMA" id="EAMDQSI"/>
<dbReference type="eggNOG" id="KOG0647">
    <property type="taxonomic scope" value="Eukaryota"/>
</dbReference>
<feature type="repeat" description="WD" evidence="4">
    <location>
        <begin position="114"/>
        <end position="159"/>
    </location>
</feature>
<dbReference type="InterPro" id="IPR015943">
    <property type="entry name" value="WD40/YVTN_repeat-like_dom_sf"/>
</dbReference>
<dbReference type="GO" id="GO:0034399">
    <property type="term" value="C:nuclear periphery"/>
    <property type="evidence" value="ECO:0007669"/>
    <property type="project" value="EnsemblFungi"/>
</dbReference>
<dbReference type="PANTHER" id="PTHR10971">
    <property type="entry name" value="MRNA EXPORT FACTOR AND BUB3"/>
    <property type="match status" value="1"/>
</dbReference>
<proteinExistence type="inferred from homology"/>
<organism evidence="5 6">
    <name type="scientific">Glarea lozoyensis (strain ATCC 20868 / MF5171)</name>
    <dbReference type="NCBI Taxonomy" id="1116229"/>
    <lineage>
        <taxon>Eukaryota</taxon>
        <taxon>Fungi</taxon>
        <taxon>Dikarya</taxon>
        <taxon>Ascomycota</taxon>
        <taxon>Pezizomycotina</taxon>
        <taxon>Leotiomycetes</taxon>
        <taxon>Helotiales</taxon>
        <taxon>Helotiaceae</taxon>
        <taxon>Glarea</taxon>
    </lineage>
</organism>
<dbReference type="GO" id="GO:0005829">
    <property type="term" value="C:cytosol"/>
    <property type="evidence" value="ECO:0007669"/>
    <property type="project" value="EnsemblFungi"/>
</dbReference>
<dbReference type="EMBL" id="KE145356">
    <property type="protein sequence ID" value="EPE34495.1"/>
    <property type="molecule type" value="Genomic_DNA"/>
</dbReference>
<accession>S3D9S0</accession>
<dbReference type="OrthoDB" id="256303at2759"/>
<dbReference type="PROSITE" id="PS50082">
    <property type="entry name" value="WD_REPEATS_2"/>
    <property type="match status" value="2"/>
</dbReference>
<comment type="similarity">
    <text evidence="1">Belongs to the WD repeat rae1 family.</text>
</comment>
<gene>
    <name evidence="5" type="ORF">GLAREA_10189</name>
</gene>
<protein>
    <submittedName>
        <fullName evidence="5">WD40 repeat-like protein</fullName>
    </submittedName>
</protein>
<dbReference type="InterPro" id="IPR036322">
    <property type="entry name" value="WD40_repeat_dom_sf"/>
</dbReference>
<keyword evidence="2 4" id="KW-0853">WD repeat</keyword>
<evidence type="ECO:0000313" key="5">
    <source>
        <dbReference type="EMBL" id="EPE34495.1"/>
    </source>
</evidence>
<evidence type="ECO:0000256" key="2">
    <source>
        <dbReference type="ARBA" id="ARBA00022574"/>
    </source>
</evidence>
<evidence type="ECO:0000256" key="1">
    <source>
        <dbReference type="ARBA" id="ARBA00007830"/>
    </source>
</evidence>
<keyword evidence="6" id="KW-1185">Reference proteome</keyword>
<dbReference type="KEGG" id="glz:GLAREA_10189"/>
<dbReference type="GeneID" id="19469236"/>
<dbReference type="RefSeq" id="XP_008078430.1">
    <property type="nucleotide sequence ID" value="XM_008080239.1"/>
</dbReference>
<dbReference type="SUPFAM" id="SSF50978">
    <property type="entry name" value="WD40 repeat-like"/>
    <property type="match status" value="1"/>
</dbReference>
<keyword evidence="3" id="KW-0677">Repeat</keyword>
<evidence type="ECO:0000256" key="4">
    <source>
        <dbReference type="PROSITE-ProRule" id="PRU00221"/>
    </source>
</evidence>
<dbReference type="Proteomes" id="UP000016922">
    <property type="component" value="Unassembled WGS sequence"/>
</dbReference>
<dbReference type="Pfam" id="PF00400">
    <property type="entry name" value="WD40"/>
    <property type="match status" value="4"/>
</dbReference>
<evidence type="ECO:0000313" key="6">
    <source>
        <dbReference type="Proteomes" id="UP000016922"/>
    </source>
</evidence>
<name>S3D9S0_GLAL2</name>
<dbReference type="Gene3D" id="2.130.10.10">
    <property type="entry name" value="YVTN repeat-like/Quinoprotein amine dehydrogenase"/>
    <property type="match status" value="1"/>
</dbReference>
<dbReference type="GO" id="GO:0016973">
    <property type="term" value="P:poly(A)+ mRNA export from nucleus"/>
    <property type="evidence" value="ECO:0007669"/>
    <property type="project" value="EnsemblFungi"/>
</dbReference>